<dbReference type="EMBL" id="KQ964247">
    <property type="protein sequence ID" value="KXJ94207.1"/>
    <property type="molecule type" value="Genomic_DNA"/>
</dbReference>
<protein>
    <submittedName>
        <fullName evidence="2">Uncharacterized protein</fullName>
    </submittedName>
</protein>
<name>A0A136JAK8_9PEZI</name>
<reference evidence="3" key="1">
    <citation type="submission" date="2016-02" db="EMBL/GenBank/DDBJ databases">
        <title>Draft genome sequence of Microdochium bolleyi, a fungal endophyte of beachgrass.</title>
        <authorList>
            <consortium name="DOE Joint Genome Institute"/>
            <person name="David A.S."/>
            <person name="May G."/>
            <person name="Haridas S."/>
            <person name="Lim J."/>
            <person name="Wang M."/>
            <person name="Labutti K."/>
            <person name="Lipzen A."/>
            <person name="Barry K."/>
            <person name="Grigoriev I.V."/>
        </authorList>
    </citation>
    <scope>NUCLEOTIDE SEQUENCE [LARGE SCALE GENOMIC DNA]</scope>
    <source>
        <strain evidence="3">J235TASD1</strain>
    </source>
</reference>
<feature type="non-terminal residue" evidence="2">
    <location>
        <position position="261"/>
    </location>
</feature>
<gene>
    <name evidence="2" type="ORF">Micbo1qcDRAFT_159252</name>
</gene>
<evidence type="ECO:0000256" key="1">
    <source>
        <dbReference type="SAM" id="MobiDB-lite"/>
    </source>
</evidence>
<dbReference type="OrthoDB" id="5234772at2759"/>
<accession>A0A136JAK8</accession>
<dbReference type="Proteomes" id="UP000070501">
    <property type="component" value="Unassembled WGS sequence"/>
</dbReference>
<dbReference type="InParanoid" id="A0A136JAK8"/>
<dbReference type="AlphaFoldDB" id="A0A136JAK8"/>
<feature type="region of interest" description="Disordered" evidence="1">
    <location>
        <begin position="222"/>
        <end position="241"/>
    </location>
</feature>
<organism evidence="2 3">
    <name type="scientific">Microdochium bolleyi</name>
    <dbReference type="NCBI Taxonomy" id="196109"/>
    <lineage>
        <taxon>Eukaryota</taxon>
        <taxon>Fungi</taxon>
        <taxon>Dikarya</taxon>
        <taxon>Ascomycota</taxon>
        <taxon>Pezizomycotina</taxon>
        <taxon>Sordariomycetes</taxon>
        <taxon>Xylariomycetidae</taxon>
        <taxon>Xylariales</taxon>
        <taxon>Microdochiaceae</taxon>
        <taxon>Microdochium</taxon>
    </lineage>
</organism>
<feature type="compositionally biased region" description="Basic and acidic residues" evidence="1">
    <location>
        <begin position="223"/>
        <end position="241"/>
    </location>
</feature>
<keyword evidence="3" id="KW-1185">Reference proteome</keyword>
<evidence type="ECO:0000313" key="2">
    <source>
        <dbReference type="EMBL" id="KXJ94207.1"/>
    </source>
</evidence>
<evidence type="ECO:0000313" key="3">
    <source>
        <dbReference type="Proteomes" id="UP000070501"/>
    </source>
</evidence>
<proteinExistence type="predicted"/>
<sequence>MALAEPWTEVVALQRDRARCATDLTAIKQACARDHDKDHALECAQCWPKLVGRLRDLYLNPSSPQWFSGRRDFLQELDGLFTKAQCEQNAAPDFKPIDHHVRKENEEWFRDKAANLGLLKATQSQSEARELQSKLSDRELPVEQLVSELRSAFPAARSDVSNEAFFRQFLERIEAAPTPKEQADVYSKAVFNAGENTAESAEADKYVKLINGGTHPSQVLETLLRDRESSQGQQDERRRLRKQLEELRRAKAAYQTAQSRR</sequence>